<evidence type="ECO:0000256" key="3">
    <source>
        <dbReference type="ARBA" id="ARBA00022692"/>
    </source>
</evidence>
<dbReference type="InterPro" id="IPR017039">
    <property type="entry name" value="Virul_fac_BrkB"/>
</dbReference>
<dbReference type="AlphaFoldDB" id="A0A934QBM6"/>
<feature type="compositionally biased region" description="Basic and acidic residues" evidence="6">
    <location>
        <begin position="26"/>
        <end position="35"/>
    </location>
</feature>
<evidence type="ECO:0000256" key="1">
    <source>
        <dbReference type="ARBA" id="ARBA00004651"/>
    </source>
</evidence>
<keyword evidence="4 7" id="KW-1133">Transmembrane helix</keyword>
<comment type="caution">
    <text evidence="8">The sequence shown here is derived from an EMBL/GenBank/DDBJ whole genome shotgun (WGS) entry which is preliminary data.</text>
</comment>
<feature type="region of interest" description="Disordered" evidence="6">
    <location>
        <begin position="1"/>
        <end position="35"/>
    </location>
</feature>
<sequence>MTKPRDPDAHASADPGASSSRASRRRLLDARPPRSEAEIGRTRELIAEGRQRWQWARRTRVWRTVSRFTQVGGGVLSAGMSYQALFAVFAGLWLGFSVLGIWLRGRTELLDTLVQQLNLLVPGLIGDDGSSLVSLHSLLNAPAVSIGSVVAGASLAFVAVLWFTGTRRAIRIIFGLEVKEYRNWFLLKMRDLVLAVCFSLAILVSAGLTVVSSNLFDVLLDWLAWDPDSWIVGGLGTFARYAAMYVFDAVVLMAMFRFLAEIRVPRAHLLIGCALGAGVTFLLKIAGAAALGGASSNPLLASFAVFVGLLLWFNFICRALLLTASWIATGEDAELGRPEAPV</sequence>
<feature type="transmembrane region" description="Helical" evidence="7">
    <location>
        <begin position="141"/>
        <end position="163"/>
    </location>
</feature>
<feature type="transmembrane region" description="Helical" evidence="7">
    <location>
        <begin position="268"/>
        <end position="293"/>
    </location>
</feature>
<feature type="transmembrane region" description="Helical" evidence="7">
    <location>
        <begin position="299"/>
        <end position="321"/>
    </location>
</feature>
<evidence type="ECO:0000313" key="8">
    <source>
        <dbReference type="EMBL" id="MBK0420112.1"/>
    </source>
</evidence>
<dbReference type="Proteomes" id="UP000608530">
    <property type="component" value="Unassembled WGS sequence"/>
</dbReference>
<feature type="transmembrane region" description="Helical" evidence="7">
    <location>
        <begin position="192"/>
        <end position="211"/>
    </location>
</feature>
<dbReference type="RefSeq" id="WP_200116250.1">
    <property type="nucleotide sequence ID" value="NZ_JAEHOH010000021.1"/>
</dbReference>
<feature type="compositionally biased region" description="Low complexity" evidence="6">
    <location>
        <begin position="12"/>
        <end position="21"/>
    </location>
</feature>
<feature type="transmembrane region" description="Helical" evidence="7">
    <location>
        <begin position="84"/>
        <end position="103"/>
    </location>
</feature>
<dbReference type="Pfam" id="PF03631">
    <property type="entry name" value="Virul_fac_BrkB"/>
    <property type="match status" value="1"/>
</dbReference>
<reference evidence="8" key="1">
    <citation type="submission" date="2020-12" db="EMBL/GenBank/DDBJ databases">
        <title>Leucobacter sp. CAS1, isolated from Chromium sludge.</title>
        <authorList>
            <person name="Xu Z."/>
        </authorList>
    </citation>
    <scope>NUCLEOTIDE SEQUENCE</scope>
    <source>
        <strain evidence="8">CSA1</strain>
    </source>
</reference>
<evidence type="ECO:0000256" key="6">
    <source>
        <dbReference type="SAM" id="MobiDB-lite"/>
    </source>
</evidence>
<evidence type="ECO:0000313" key="9">
    <source>
        <dbReference type="Proteomes" id="UP000608530"/>
    </source>
</evidence>
<dbReference type="GO" id="GO:0005886">
    <property type="term" value="C:plasma membrane"/>
    <property type="evidence" value="ECO:0007669"/>
    <property type="project" value="UniProtKB-SubCell"/>
</dbReference>
<evidence type="ECO:0000256" key="5">
    <source>
        <dbReference type="ARBA" id="ARBA00023136"/>
    </source>
</evidence>
<dbReference type="EMBL" id="JAEHOH010000021">
    <property type="protein sequence ID" value="MBK0420112.1"/>
    <property type="molecule type" value="Genomic_DNA"/>
</dbReference>
<feature type="transmembrane region" description="Helical" evidence="7">
    <location>
        <begin position="231"/>
        <end position="256"/>
    </location>
</feature>
<name>A0A934QBM6_9MICO</name>
<comment type="subcellular location">
    <subcellularLocation>
        <location evidence="1">Cell membrane</location>
        <topology evidence="1">Multi-pass membrane protein</topology>
    </subcellularLocation>
</comment>
<protein>
    <submittedName>
        <fullName evidence="8">YihY/virulence factor BrkB family protein</fullName>
    </submittedName>
</protein>
<gene>
    <name evidence="8" type="ORF">JD276_13830</name>
</gene>
<evidence type="ECO:0000256" key="7">
    <source>
        <dbReference type="SAM" id="Phobius"/>
    </source>
</evidence>
<keyword evidence="3 7" id="KW-0812">Transmembrane</keyword>
<organism evidence="8 9">
    <name type="scientific">Leucobacter chromiisoli</name>
    <dbReference type="NCBI Taxonomy" id="2796471"/>
    <lineage>
        <taxon>Bacteria</taxon>
        <taxon>Bacillati</taxon>
        <taxon>Actinomycetota</taxon>
        <taxon>Actinomycetes</taxon>
        <taxon>Micrococcales</taxon>
        <taxon>Microbacteriaceae</taxon>
        <taxon>Leucobacter</taxon>
    </lineage>
</organism>
<feature type="compositionally biased region" description="Basic and acidic residues" evidence="6">
    <location>
        <begin position="1"/>
        <end position="11"/>
    </location>
</feature>
<dbReference type="PANTHER" id="PTHR30213">
    <property type="entry name" value="INNER MEMBRANE PROTEIN YHJD"/>
    <property type="match status" value="1"/>
</dbReference>
<keyword evidence="2" id="KW-1003">Cell membrane</keyword>
<dbReference type="PANTHER" id="PTHR30213:SF1">
    <property type="entry name" value="INNER MEMBRANE PROTEIN YHJD"/>
    <property type="match status" value="1"/>
</dbReference>
<keyword evidence="9" id="KW-1185">Reference proteome</keyword>
<keyword evidence="5 7" id="KW-0472">Membrane</keyword>
<evidence type="ECO:0000256" key="4">
    <source>
        <dbReference type="ARBA" id="ARBA00022989"/>
    </source>
</evidence>
<accession>A0A934QBM6</accession>
<evidence type="ECO:0000256" key="2">
    <source>
        <dbReference type="ARBA" id="ARBA00022475"/>
    </source>
</evidence>
<proteinExistence type="predicted"/>